<keyword evidence="7" id="KW-1185">Reference proteome</keyword>
<evidence type="ECO:0000256" key="2">
    <source>
        <dbReference type="ARBA" id="ARBA00022679"/>
    </source>
</evidence>
<dbReference type="InterPro" id="IPR013216">
    <property type="entry name" value="Methyltransf_11"/>
</dbReference>
<sequence length="231" mass="25338">MRIFAARWLQGLGIMLAMLMGIFLLGQVILRVKRRLHPEPMPPEIAPYLEAPLRRKLFGSLERIVERAGVSPGMRVLEIGPGPGLFTVLLARRVAAQSNGGSVTCVELQSKMIEMLLQRLDAEQIGNVEVVQGDGQHLPLPDECFDMVFLVTVIGEVPDLPTFFSECARVLKPGGILSVTEQLCDPDFRLPKTSRELALATGLEDVGLTGNPWWSYTANFRKASSVAASTL</sequence>
<dbReference type="RefSeq" id="WP_220199296.1">
    <property type="nucleotide sequence ID" value="NZ_BNJF01000007.1"/>
</dbReference>
<organism evidence="6 7">
    <name type="scientific">Ktedonospora formicarum</name>
    <dbReference type="NCBI Taxonomy" id="2778364"/>
    <lineage>
        <taxon>Bacteria</taxon>
        <taxon>Bacillati</taxon>
        <taxon>Chloroflexota</taxon>
        <taxon>Ktedonobacteria</taxon>
        <taxon>Ktedonobacterales</taxon>
        <taxon>Ktedonobacteraceae</taxon>
        <taxon>Ktedonospora</taxon>
    </lineage>
</organism>
<dbReference type="InterPro" id="IPR029063">
    <property type="entry name" value="SAM-dependent_MTases_sf"/>
</dbReference>
<dbReference type="PANTHER" id="PTHR44068">
    <property type="entry name" value="ZGC:194242"/>
    <property type="match status" value="1"/>
</dbReference>
<dbReference type="InterPro" id="IPR050447">
    <property type="entry name" value="Erg6_SMT_methyltransf"/>
</dbReference>
<dbReference type="GO" id="GO:0000179">
    <property type="term" value="F:rRNA (adenine-N6,N6-)-dimethyltransferase activity"/>
    <property type="evidence" value="ECO:0007669"/>
    <property type="project" value="InterPro"/>
</dbReference>
<evidence type="ECO:0000256" key="4">
    <source>
        <dbReference type="SAM" id="Phobius"/>
    </source>
</evidence>
<dbReference type="Proteomes" id="UP000612362">
    <property type="component" value="Unassembled WGS sequence"/>
</dbReference>
<dbReference type="SUPFAM" id="SSF53335">
    <property type="entry name" value="S-adenosyl-L-methionine-dependent methyltransferases"/>
    <property type="match status" value="1"/>
</dbReference>
<keyword evidence="4" id="KW-1133">Transmembrane helix</keyword>
<dbReference type="Pfam" id="PF08241">
    <property type="entry name" value="Methyltransf_11"/>
    <property type="match status" value="1"/>
</dbReference>
<reference evidence="6" key="1">
    <citation type="submission" date="2020-10" db="EMBL/GenBank/DDBJ databases">
        <title>Taxonomic study of unclassified bacteria belonging to the class Ktedonobacteria.</title>
        <authorList>
            <person name="Yabe S."/>
            <person name="Wang C.M."/>
            <person name="Zheng Y."/>
            <person name="Sakai Y."/>
            <person name="Cavaletti L."/>
            <person name="Monciardini P."/>
            <person name="Donadio S."/>
        </authorList>
    </citation>
    <scope>NUCLEOTIDE SEQUENCE</scope>
    <source>
        <strain evidence="6">SOSP1-1</strain>
    </source>
</reference>
<feature type="transmembrane region" description="Helical" evidence="4">
    <location>
        <begin position="12"/>
        <end position="32"/>
    </location>
</feature>
<keyword evidence="4" id="KW-0472">Membrane</keyword>
<dbReference type="SMART" id="SM00650">
    <property type="entry name" value="rADc"/>
    <property type="match status" value="1"/>
</dbReference>
<evidence type="ECO:0000256" key="3">
    <source>
        <dbReference type="ARBA" id="ARBA00022691"/>
    </source>
</evidence>
<comment type="caution">
    <text evidence="6">The sequence shown here is derived from an EMBL/GenBank/DDBJ whole genome shotgun (WGS) entry which is preliminary data.</text>
</comment>
<keyword evidence="4" id="KW-0812">Transmembrane</keyword>
<evidence type="ECO:0000313" key="7">
    <source>
        <dbReference type="Proteomes" id="UP000612362"/>
    </source>
</evidence>
<dbReference type="PANTHER" id="PTHR44068:SF11">
    <property type="entry name" value="GERANYL DIPHOSPHATE 2-C-METHYLTRANSFERASE"/>
    <property type="match status" value="1"/>
</dbReference>
<keyword evidence="2" id="KW-0808">Transferase</keyword>
<keyword evidence="3" id="KW-0949">S-adenosyl-L-methionine</keyword>
<protein>
    <submittedName>
        <fullName evidence="6">Fibrillarin-like rRNA methylase</fullName>
    </submittedName>
</protein>
<evidence type="ECO:0000259" key="5">
    <source>
        <dbReference type="SMART" id="SM00650"/>
    </source>
</evidence>
<feature type="domain" description="Ribosomal RNA adenine methylase transferase N-terminal" evidence="5">
    <location>
        <begin position="60"/>
        <end position="196"/>
    </location>
</feature>
<evidence type="ECO:0000256" key="1">
    <source>
        <dbReference type="ARBA" id="ARBA00022603"/>
    </source>
</evidence>
<dbReference type="CDD" id="cd02440">
    <property type="entry name" value="AdoMet_MTases"/>
    <property type="match status" value="1"/>
</dbReference>
<keyword evidence="1 6" id="KW-0489">Methyltransferase</keyword>
<dbReference type="InterPro" id="IPR020598">
    <property type="entry name" value="rRNA_Ade_methylase_Trfase_N"/>
</dbReference>
<dbReference type="EMBL" id="BNJF01000007">
    <property type="protein sequence ID" value="GHO50245.1"/>
    <property type="molecule type" value="Genomic_DNA"/>
</dbReference>
<accession>A0A8J3MWD6</accession>
<name>A0A8J3MWD6_9CHLR</name>
<dbReference type="AlphaFoldDB" id="A0A8J3MWD6"/>
<gene>
    <name evidence="6" type="ORF">KSX_84080</name>
</gene>
<evidence type="ECO:0000313" key="6">
    <source>
        <dbReference type="EMBL" id="GHO50245.1"/>
    </source>
</evidence>
<dbReference type="Gene3D" id="3.40.50.150">
    <property type="entry name" value="Vaccinia Virus protein VP39"/>
    <property type="match status" value="1"/>
</dbReference>
<proteinExistence type="predicted"/>